<keyword evidence="2" id="KW-1185">Reference proteome</keyword>
<evidence type="ECO:0000313" key="1">
    <source>
        <dbReference type="EnsemblPlants" id="Bo9g014220.1"/>
    </source>
</evidence>
<dbReference type="AlphaFoldDB" id="A0A0D3E1L9"/>
<protein>
    <submittedName>
        <fullName evidence="1">Uncharacterized protein</fullName>
    </submittedName>
</protein>
<sequence>MRVKVWAPVVAKCDRKRVFSAWTPCCSNVAPVEFEIELASVRHLNPQQSAENFQVSSESVELWQAKITGLDIKPLSGDASELVRLC</sequence>
<evidence type="ECO:0000313" key="2">
    <source>
        <dbReference type="Proteomes" id="UP000032141"/>
    </source>
</evidence>
<organism evidence="1 2">
    <name type="scientific">Brassica oleracea var. oleracea</name>
    <dbReference type="NCBI Taxonomy" id="109376"/>
    <lineage>
        <taxon>Eukaryota</taxon>
        <taxon>Viridiplantae</taxon>
        <taxon>Streptophyta</taxon>
        <taxon>Embryophyta</taxon>
        <taxon>Tracheophyta</taxon>
        <taxon>Spermatophyta</taxon>
        <taxon>Magnoliopsida</taxon>
        <taxon>eudicotyledons</taxon>
        <taxon>Gunneridae</taxon>
        <taxon>Pentapetalae</taxon>
        <taxon>rosids</taxon>
        <taxon>malvids</taxon>
        <taxon>Brassicales</taxon>
        <taxon>Brassicaceae</taxon>
        <taxon>Brassiceae</taxon>
        <taxon>Brassica</taxon>
    </lineage>
</organism>
<dbReference type="Proteomes" id="UP000032141">
    <property type="component" value="Chromosome C9"/>
</dbReference>
<dbReference type="Gramene" id="Bo9g014220.1">
    <property type="protein sequence ID" value="Bo9g014220.1"/>
    <property type="gene ID" value="Bo9g014220"/>
</dbReference>
<reference evidence="1" key="2">
    <citation type="submission" date="2015-03" db="UniProtKB">
        <authorList>
            <consortium name="EnsemblPlants"/>
        </authorList>
    </citation>
    <scope>IDENTIFICATION</scope>
</reference>
<dbReference type="HOGENOM" id="CLU_2501075_0_0_1"/>
<reference evidence="1 2" key="1">
    <citation type="journal article" date="2014" name="Genome Biol.">
        <title>Transcriptome and methylome profiling reveals relics of genome dominance in the mesopolyploid Brassica oleracea.</title>
        <authorList>
            <person name="Parkin I.A."/>
            <person name="Koh C."/>
            <person name="Tang H."/>
            <person name="Robinson S.J."/>
            <person name="Kagale S."/>
            <person name="Clarke W.E."/>
            <person name="Town C.D."/>
            <person name="Nixon J."/>
            <person name="Krishnakumar V."/>
            <person name="Bidwell S.L."/>
            <person name="Denoeud F."/>
            <person name="Belcram H."/>
            <person name="Links M.G."/>
            <person name="Just J."/>
            <person name="Clarke C."/>
            <person name="Bender T."/>
            <person name="Huebert T."/>
            <person name="Mason A.S."/>
            <person name="Pires J.C."/>
            <person name="Barker G."/>
            <person name="Moore J."/>
            <person name="Walley P.G."/>
            <person name="Manoli S."/>
            <person name="Batley J."/>
            <person name="Edwards D."/>
            <person name="Nelson M.N."/>
            <person name="Wang X."/>
            <person name="Paterson A.H."/>
            <person name="King G."/>
            <person name="Bancroft I."/>
            <person name="Chalhoub B."/>
            <person name="Sharpe A.G."/>
        </authorList>
    </citation>
    <scope>NUCLEOTIDE SEQUENCE</scope>
    <source>
        <strain evidence="1 2">cv. TO1000</strain>
    </source>
</reference>
<proteinExistence type="predicted"/>
<name>A0A0D3E1L9_BRAOL</name>
<dbReference type="STRING" id="109376.A0A0D3E1L9"/>
<dbReference type="EnsemblPlants" id="Bo9g014220.1">
    <property type="protein sequence ID" value="Bo9g014220.1"/>
    <property type="gene ID" value="Bo9g014220"/>
</dbReference>
<accession>A0A0D3E1L9</accession>